<keyword evidence="1" id="KW-0812">Transmembrane</keyword>
<comment type="caution">
    <text evidence="2">The sequence shown here is derived from an EMBL/GenBank/DDBJ whole genome shotgun (WGS) entry which is preliminary data.</text>
</comment>
<dbReference type="OrthoDB" id="2947347at2759"/>
<name>A0A9P5NS37_GYMJU</name>
<keyword evidence="1" id="KW-0472">Membrane</keyword>
<gene>
    <name evidence="2" type="ORF">CPB84DRAFT_1728977</name>
</gene>
<keyword evidence="3" id="KW-1185">Reference proteome</keyword>
<feature type="transmembrane region" description="Helical" evidence="1">
    <location>
        <begin position="152"/>
        <end position="173"/>
    </location>
</feature>
<protein>
    <submittedName>
        <fullName evidence="2">Uncharacterized protein</fullName>
    </submittedName>
</protein>
<reference evidence="2" key="1">
    <citation type="submission" date="2020-11" db="EMBL/GenBank/DDBJ databases">
        <authorList>
            <consortium name="DOE Joint Genome Institute"/>
            <person name="Ahrendt S."/>
            <person name="Riley R."/>
            <person name="Andreopoulos W."/>
            <person name="LaButti K."/>
            <person name="Pangilinan J."/>
            <person name="Ruiz-duenas F.J."/>
            <person name="Barrasa J.M."/>
            <person name="Sanchez-Garcia M."/>
            <person name="Camarero S."/>
            <person name="Miyauchi S."/>
            <person name="Serrano A."/>
            <person name="Linde D."/>
            <person name="Babiker R."/>
            <person name="Drula E."/>
            <person name="Ayuso-Fernandez I."/>
            <person name="Pacheco R."/>
            <person name="Padilla G."/>
            <person name="Ferreira P."/>
            <person name="Barriuso J."/>
            <person name="Kellner H."/>
            <person name="Castanera R."/>
            <person name="Alfaro M."/>
            <person name="Ramirez L."/>
            <person name="Pisabarro A.G."/>
            <person name="Kuo A."/>
            <person name="Tritt A."/>
            <person name="Lipzen A."/>
            <person name="He G."/>
            <person name="Yan M."/>
            <person name="Ng V."/>
            <person name="Cullen D."/>
            <person name="Martin F."/>
            <person name="Rosso M.-N."/>
            <person name="Henrissat B."/>
            <person name="Hibbett D."/>
            <person name="Martinez A.T."/>
            <person name="Grigoriev I.V."/>
        </authorList>
    </citation>
    <scope>NUCLEOTIDE SEQUENCE</scope>
    <source>
        <strain evidence="2">AH 44721</strain>
    </source>
</reference>
<feature type="transmembrane region" description="Helical" evidence="1">
    <location>
        <begin position="185"/>
        <end position="212"/>
    </location>
</feature>
<feature type="transmembrane region" description="Helical" evidence="1">
    <location>
        <begin position="218"/>
        <end position="237"/>
    </location>
</feature>
<feature type="transmembrane region" description="Helical" evidence="1">
    <location>
        <begin position="113"/>
        <end position="132"/>
    </location>
</feature>
<evidence type="ECO:0000256" key="1">
    <source>
        <dbReference type="SAM" id="Phobius"/>
    </source>
</evidence>
<dbReference type="Proteomes" id="UP000724874">
    <property type="component" value="Unassembled WGS sequence"/>
</dbReference>
<organism evidence="2 3">
    <name type="scientific">Gymnopilus junonius</name>
    <name type="common">Spectacular rustgill mushroom</name>
    <name type="synonym">Gymnopilus spectabilis subsp. junonius</name>
    <dbReference type="NCBI Taxonomy" id="109634"/>
    <lineage>
        <taxon>Eukaryota</taxon>
        <taxon>Fungi</taxon>
        <taxon>Dikarya</taxon>
        <taxon>Basidiomycota</taxon>
        <taxon>Agaricomycotina</taxon>
        <taxon>Agaricomycetes</taxon>
        <taxon>Agaricomycetidae</taxon>
        <taxon>Agaricales</taxon>
        <taxon>Agaricineae</taxon>
        <taxon>Hymenogastraceae</taxon>
        <taxon>Gymnopilus</taxon>
    </lineage>
</organism>
<proteinExistence type="predicted"/>
<dbReference type="EMBL" id="JADNYJ010000035">
    <property type="protein sequence ID" value="KAF8902619.1"/>
    <property type="molecule type" value="Genomic_DNA"/>
</dbReference>
<evidence type="ECO:0000313" key="2">
    <source>
        <dbReference type="EMBL" id="KAF8902619.1"/>
    </source>
</evidence>
<keyword evidence="1" id="KW-1133">Transmembrane helix</keyword>
<accession>A0A9P5NS37</accession>
<sequence>MTQVVILSITSSLLTRFVQLIWGRSDQLEQDIPLHQLQCYSLPFGALGFTSHVLTYYTISCLCFGRKPLWPFSKINNTKFDLFLGGISIVLCIIMSIITMVKCKSTWQLLVIAVWKLSMSLLNGLTALHVAILSVNKPEDEETEVNYKTAAWWVVLYIPGMMAGMVGLMSLVSKVAGRIPELLDLTLAFYSIIGASLIVGIISMILICYWGGGAPEKVAATGFLVTVVLFIVLGAFYSDWSLGIMLNNLIGIPSSDSSGIYWTYFIAKRFTLFSL</sequence>
<evidence type="ECO:0000313" key="3">
    <source>
        <dbReference type="Proteomes" id="UP000724874"/>
    </source>
</evidence>
<feature type="transmembrane region" description="Helical" evidence="1">
    <location>
        <begin position="82"/>
        <end position="101"/>
    </location>
</feature>
<dbReference type="AlphaFoldDB" id="A0A9P5NS37"/>